<dbReference type="GO" id="GO:0016747">
    <property type="term" value="F:acyltransferase activity, transferring groups other than amino-acyl groups"/>
    <property type="evidence" value="ECO:0007669"/>
    <property type="project" value="InterPro"/>
</dbReference>
<feature type="transmembrane region" description="Helical" evidence="1">
    <location>
        <begin position="195"/>
        <end position="210"/>
    </location>
</feature>
<feature type="transmembrane region" description="Helical" evidence="1">
    <location>
        <begin position="90"/>
        <end position="108"/>
    </location>
</feature>
<keyword evidence="1" id="KW-1133">Transmembrane helix</keyword>
<evidence type="ECO:0000256" key="1">
    <source>
        <dbReference type="SAM" id="Phobius"/>
    </source>
</evidence>
<feature type="domain" description="Acyltransferase 3" evidence="2">
    <location>
        <begin position="10"/>
        <end position="325"/>
    </location>
</feature>
<evidence type="ECO:0000313" key="3">
    <source>
        <dbReference type="EMBL" id="QCF26114.1"/>
    </source>
</evidence>
<dbReference type="EMBL" id="CP031093">
    <property type="protein sequence ID" value="QCF26114.1"/>
    <property type="molecule type" value="Genomic_DNA"/>
</dbReference>
<dbReference type="PANTHER" id="PTHR36927:SF1">
    <property type="entry name" value="MDO-LIKE PROTEIN"/>
    <property type="match status" value="1"/>
</dbReference>
<dbReference type="InterPro" id="IPR050623">
    <property type="entry name" value="Glucan_succinyl_AcylTrfase"/>
</dbReference>
<dbReference type="PANTHER" id="PTHR36927">
    <property type="entry name" value="BLR4337 PROTEIN"/>
    <property type="match status" value="1"/>
</dbReference>
<reference evidence="3 4" key="1">
    <citation type="submission" date="2018-07" db="EMBL/GenBank/DDBJ databases">
        <title>Marsedoiliclastica nanhaica gen. nov. sp. nov., a novel marine hydrocarbonoclastic bacterium isolated from an in-situ enriched hydrocarbon-degrading consortium in deep-sea sediment.</title>
        <authorList>
            <person name="Dong C."/>
            <person name="Ma T."/>
            <person name="Liu R."/>
            <person name="Shao Z."/>
        </authorList>
    </citation>
    <scope>NUCLEOTIDE SEQUENCE [LARGE SCALE GENOMIC DNA]</scope>
    <source>
        <strain evidence="4">soil36-7</strain>
    </source>
</reference>
<sequence length="374" mass="41726">MASRGDMMRYYYIDFLRGALMTVGVVYHAALVVRAENPWAIKTLEQSEVYNAVAFALHSFRMHAFFLLSGFFAAMLINRMGTPAYLGKRLNRIAVPLLVAALTLQLPAMIHRDWDTAFWLGGAWVGHLWFLGNLLAYMAALAVSFPLFRRLCITLPYWLFAAAVAGLYMAASVLAWKIPTSPWGSFWILVDFDQLLPYAAFFAAGAYLFLKPTVLEALHDWRSNLGLLALGALIIGGLWESNSGYRYFGYGLWALSVTGLLMGIARRLISEDTWWVRFLGESSYTVYLFHMPLLILGGGFFLTLNPHVFFVGAVVVVTTVCWALHRWVISQSATLAYLYNGKPLPAGWGWKLGLGSKLPEAPEAAQATKLSRAQ</sequence>
<dbReference type="KEGG" id="hmi:soil367_09320"/>
<feature type="transmembrane region" description="Helical" evidence="1">
    <location>
        <begin position="284"/>
        <end position="302"/>
    </location>
</feature>
<feature type="transmembrane region" description="Helical" evidence="1">
    <location>
        <begin position="12"/>
        <end position="33"/>
    </location>
</feature>
<dbReference type="InterPro" id="IPR002656">
    <property type="entry name" value="Acyl_transf_3_dom"/>
</dbReference>
<dbReference type="Proteomes" id="UP000298049">
    <property type="component" value="Chromosome"/>
</dbReference>
<evidence type="ECO:0000313" key="4">
    <source>
        <dbReference type="Proteomes" id="UP000298049"/>
    </source>
</evidence>
<dbReference type="AlphaFoldDB" id="A0A4P7XHZ5"/>
<feature type="transmembrane region" description="Helical" evidence="1">
    <location>
        <begin position="53"/>
        <end position="78"/>
    </location>
</feature>
<keyword evidence="1" id="KW-0812">Transmembrane</keyword>
<gene>
    <name evidence="3" type="ORF">soil367_09320</name>
</gene>
<dbReference type="Pfam" id="PF01757">
    <property type="entry name" value="Acyl_transf_3"/>
    <property type="match status" value="1"/>
</dbReference>
<feature type="transmembrane region" description="Helical" evidence="1">
    <location>
        <begin position="245"/>
        <end position="264"/>
    </location>
</feature>
<feature type="transmembrane region" description="Helical" evidence="1">
    <location>
        <begin position="155"/>
        <end position="175"/>
    </location>
</feature>
<keyword evidence="4" id="KW-1185">Reference proteome</keyword>
<proteinExistence type="predicted"/>
<dbReference type="RefSeq" id="WP_136548836.1">
    <property type="nucleotide sequence ID" value="NZ_CP031093.1"/>
</dbReference>
<keyword evidence="1" id="KW-0472">Membrane</keyword>
<feature type="transmembrane region" description="Helical" evidence="1">
    <location>
        <begin position="308"/>
        <end position="329"/>
    </location>
</feature>
<evidence type="ECO:0000259" key="2">
    <source>
        <dbReference type="Pfam" id="PF01757"/>
    </source>
</evidence>
<feature type="transmembrane region" description="Helical" evidence="1">
    <location>
        <begin position="222"/>
        <end position="239"/>
    </location>
</feature>
<accession>A0A4P7XHZ5</accession>
<organism evidence="3 4">
    <name type="scientific">Hydrocarboniclastica marina</name>
    <dbReference type="NCBI Taxonomy" id="2259620"/>
    <lineage>
        <taxon>Bacteria</taxon>
        <taxon>Pseudomonadati</taxon>
        <taxon>Pseudomonadota</taxon>
        <taxon>Gammaproteobacteria</taxon>
        <taxon>Alteromonadales</taxon>
        <taxon>Alteromonadaceae</taxon>
        <taxon>Hydrocarboniclastica</taxon>
    </lineage>
</organism>
<dbReference type="OrthoDB" id="341887at2"/>
<name>A0A4P7XHZ5_9ALTE</name>
<feature type="transmembrane region" description="Helical" evidence="1">
    <location>
        <begin position="128"/>
        <end position="148"/>
    </location>
</feature>
<protein>
    <recommendedName>
        <fullName evidence="2">Acyltransferase 3 domain-containing protein</fullName>
    </recommendedName>
</protein>